<keyword evidence="5 9" id="KW-1133">Transmembrane helix</keyword>
<evidence type="ECO:0000256" key="2">
    <source>
        <dbReference type="ARBA" id="ARBA00008685"/>
    </source>
</evidence>
<feature type="transmembrane region" description="Helical" evidence="9">
    <location>
        <begin position="205"/>
        <end position="229"/>
    </location>
</feature>
<sequence length="258" mass="30417">MYLFGSCLGIPIKVRQFLTQRIAVISWIIFTFIITVAYRSSMGSKLTVPTPDPDINTFKDLLKSHLELTGYNNMLRLMQYNDSEPEIKLMAERFTVTYFDIDQAVHDIARLRNIAYVRHVSTFVYYSLKSDVARGHIHVLEDCIYRYYPMFVMKRNSPFTKRTNRIILSLYESGIIKYWKSWYMYDLPKKPNTFEKLSLEHTFGMFFIILMGYGLAFAFFIGELTYHGLGTSKKMVKIKIWLLNTIPCLPTRKRIKKK</sequence>
<evidence type="ECO:0000256" key="7">
    <source>
        <dbReference type="ARBA" id="ARBA00023170"/>
    </source>
</evidence>
<comment type="subcellular location">
    <subcellularLocation>
        <location evidence="1">Cell membrane</location>
        <topology evidence="1">Multi-pass membrane protein</topology>
    </subcellularLocation>
</comment>
<accession>A0AAW2IBZ3</accession>
<dbReference type="InterPro" id="IPR001320">
    <property type="entry name" value="Iontro_rcpt_C"/>
</dbReference>
<protein>
    <recommendedName>
        <fullName evidence="10">Ionotropic glutamate receptor C-terminal domain-containing protein</fullName>
    </recommendedName>
</protein>
<proteinExistence type="inferred from homology"/>
<evidence type="ECO:0000256" key="5">
    <source>
        <dbReference type="ARBA" id="ARBA00022989"/>
    </source>
</evidence>
<dbReference type="EMBL" id="JARGDH010000001">
    <property type="protein sequence ID" value="KAL0278995.1"/>
    <property type="molecule type" value="Genomic_DNA"/>
</dbReference>
<reference evidence="11" key="1">
    <citation type="journal article" date="2024" name="Gigascience">
        <title>Chromosome-level genome of the poultry shaft louse Menopon gallinae provides insight into the host-switching and adaptive evolution of parasitic lice.</title>
        <authorList>
            <person name="Xu Y."/>
            <person name="Ma L."/>
            <person name="Liu S."/>
            <person name="Liang Y."/>
            <person name="Liu Q."/>
            <person name="He Z."/>
            <person name="Tian L."/>
            <person name="Duan Y."/>
            <person name="Cai W."/>
            <person name="Li H."/>
            <person name="Song F."/>
        </authorList>
    </citation>
    <scope>NUCLEOTIDE SEQUENCE</scope>
    <source>
        <strain evidence="11">Cailab_2023a</strain>
    </source>
</reference>
<name>A0AAW2IBZ3_9NEOP</name>
<gene>
    <name evidence="11" type="ORF">PYX00_000648</name>
</gene>
<feature type="transmembrane region" description="Helical" evidence="9">
    <location>
        <begin position="20"/>
        <end position="38"/>
    </location>
</feature>
<feature type="domain" description="Ionotropic glutamate receptor C-terminal" evidence="10">
    <location>
        <begin position="18"/>
        <end position="212"/>
    </location>
</feature>
<keyword evidence="8" id="KW-0325">Glycoprotein</keyword>
<keyword evidence="7" id="KW-0675">Receptor</keyword>
<dbReference type="SUPFAM" id="SSF53850">
    <property type="entry name" value="Periplasmic binding protein-like II"/>
    <property type="match status" value="1"/>
</dbReference>
<dbReference type="GO" id="GO:0005886">
    <property type="term" value="C:plasma membrane"/>
    <property type="evidence" value="ECO:0007669"/>
    <property type="project" value="UniProtKB-SubCell"/>
</dbReference>
<evidence type="ECO:0000256" key="3">
    <source>
        <dbReference type="ARBA" id="ARBA00022475"/>
    </source>
</evidence>
<dbReference type="AlphaFoldDB" id="A0AAW2IBZ3"/>
<evidence type="ECO:0000256" key="4">
    <source>
        <dbReference type="ARBA" id="ARBA00022692"/>
    </source>
</evidence>
<dbReference type="GO" id="GO:0050906">
    <property type="term" value="P:detection of stimulus involved in sensory perception"/>
    <property type="evidence" value="ECO:0007669"/>
    <property type="project" value="UniProtKB-ARBA"/>
</dbReference>
<comment type="caution">
    <text evidence="11">The sequence shown here is derived from an EMBL/GenBank/DDBJ whole genome shotgun (WGS) entry which is preliminary data.</text>
</comment>
<keyword evidence="3" id="KW-1003">Cell membrane</keyword>
<dbReference type="PANTHER" id="PTHR42643">
    <property type="entry name" value="IONOTROPIC RECEPTOR 20A-RELATED"/>
    <property type="match status" value="1"/>
</dbReference>
<dbReference type="Pfam" id="PF00060">
    <property type="entry name" value="Lig_chan"/>
    <property type="match status" value="1"/>
</dbReference>
<evidence type="ECO:0000256" key="8">
    <source>
        <dbReference type="ARBA" id="ARBA00023180"/>
    </source>
</evidence>
<dbReference type="GO" id="GO:0015276">
    <property type="term" value="F:ligand-gated monoatomic ion channel activity"/>
    <property type="evidence" value="ECO:0007669"/>
    <property type="project" value="InterPro"/>
</dbReference>
<evidence type="ECO:0000313" key="11">
    <source>
        <dbReference type="EMBL" id="KAL0278995.1"/>
    </source>
</evidence>
<dbReference type="Gene3D" id="1.10.287.70">
    <property type="match status" value="1"/>
</dbReference>
<organism evidence="11">
    <name type="scientific">Menopon gallinae</name>
    <name type="common">poultry shaft louse</name>
    <dbReference type="NCBI Taxonomy" id="328185"/>
    <lineage>
        <taxon>Eukaryota</taxon>
        <taxon>Metazoa</taxon>
        <taxon>Ecdysozoa</taxon>
        <taxon>Arthropoda</taxon>
        <taxon>Hexapoda</taxon>
        <taxon>Insecta</taxon>
        <taxon>Pterygota</taxon>
        <taxon>Neoptera</taxon>
        <taxon>Paraneoptera</taxon>
        <taxon>Psocodea</taxon>
        <taxon>Troctomorpha</taxon>
        <taxon>Phthiraptera</taxon>
        <taxon>Amblycera</taxon>
        <taxon>Menoponidae</taxon>
        <taxon>Menopon</taxon>
    </lineage>
</organism>
<evidence type="ECO:0000256" key="6">
    <source>
        <dbReference type="ARBA" id="ARBA00023136"/>
    </source>
</evidence>
<keyword evidence="4 9" id="KW-0812">Transmembrane</keyword>
<evidence type="ECO:0000256" key="1">
    <source>
        <dbReference type="ARBA" id="ARBA00004651"/>
    </source>
</evidence>
<dbReference type="InterPro" id="IPR052192">
    <property type="entry name" value="Insect_Ionotropic_Sensory_Rcpt"/>
</dbReference>
<comment type="similarity">
    <text evidence="2">Belongs to the glutamate-gated ion channel (TC 1.A.10.1) family.</text>
</comment>
<dbReference type="PANTHER" id="PTHR42643:SF35">
    <property type="entry name" value="IONOTROPIC RECEPTOR 68A, ISOFORM A"/>
    <property type="match status" value="1"/>
</dbReference>
<evidence type="ECO:0000259" key="10">
    <source>
        <dbReference type="Pfam" id="PF00060"/>
    </source>
</evidence>
<keyword evidence="6 9" id="KW-0472">Membrane</keyword>
<evidence type="ECO:0000256" key="9">
    <source>
        <dbReference type="SAM" id="Phobius"/>
    </source>
</evidence>